<evidence type="ECO:0000259" key="12">
    <source>
        <dbReference type="PROSITE" id="PS50893"/>
    </source>
</evidence>
<keyword evidence="3" id="KW-1003">Cell membrane</keyword>
<keyword evidence="8 11" id="KW-0472">Membrane</keyword>
<evidence type="ECO:0000256" key="10">
    <source>
        <dbReference type="SAM" id="MobiDB-lite"/>
    </source>
</evidence>
<accession>A0A231H7I4</accession>
<name>A0A231H7I4_9NOCA</name>
<evidence type="ECO:0000256" key="9">
    <source>
        <dbReference type="ARBA" id="ARBA00061644"/>
    </source>
</evidence>
<evidence type="ECO:0000259" key="13">
    <source>
        <dbReference type="PROSITE" id="PS50929"/>
    </source>
</evidence>
<evidence type="ECO:0000256" key="4">
    <source>
        <dbReference type="ARBA" id="ARBA00022692"/>
    </source>
</evidence>
<sequence length="612" mass="65498">MSANTLSRPRAVGSNENGGKMSADDSGVRQGDSWPRRVGALLRILVPQRRSLLAATALLLVGTGLSLAQPLLAGQVVRDASSGATIAWSLAALVGAYLLYAVADTGGTYILERSSESVLLSVRRRLTGHLLRLRITTLESQRVGDLISRVTLDSTVIRNAVGSSLVQIVTGAITLVGTVAVMIYLDWLLFSIVFVTVGVAAGAMLLVMTRIEVASVRLQESVGALSADIERALNGVRTVKVNNAEDREHERLTELAGAAFAAGVRAARLKALGNPAMHLAVTGSFVVSLLVGGVRVANHQMELSSLVTMMLLAMNLLIPVGDLFNGSVGLQKALGALSRIESTLSLPAEDVDESAHDGLEPAGSVIEPYSENGHPALEFRDVRFSYDERPILHGVSFSVPPRGHVALVGHSGAGKSTVFSLVSRFYNPDTGDILLGGRSYAGRPRRLWRSEISLLEQNAPLLFGSLRDNLTYRQPGLGDEDLRRATELAGLADLLARLPRGLDTPVGEHGVLLSGGERQRVALARALIRRPVLMLLDEPTAMLDAETEKALNVTIRNVRKECALLVIAHRLSTIREADTVLFLKDGRIVDSGPHDELVARNADYRQLVGAKV</sequence>
<dbReference type="CDD" id="cd18551">
    <property type="entry name" value="ABC_6TM_LmrA_like"/>
    <property type="match status" value="1"/>
</dbReference>
<dbReference type="InterPro" id="IPR003593">
    <property type="entry name" value="AAA+_ATPase"/>
</dbReference>
<dbReference type="EMBL" id="NGAF01000006">
    <property type="protein sequence ID" value="OXR44717.1"/>
    <property type="molecule type" value="Genomic_DNA"/>
</dbReference>
<dbReference type="Proteomes" id="UP000215506">
    <property type="component" value="Unassembled WGS sequence"/>
</dbReference>
<evidence type="ECO:0000256" key="11">
    <source>
        <dbReference type="SAM" id="Phobius"/>
    </source>
</evidence>
<dbReference type="Gene3D" id="3.40.50.300">
    <property type="entry name" value="P-loop containing nucleotide triphosphate hydrolases"/>
    <property type="match status" value="1"/>
</dbReference>
<feature type="transmembrane region" description="Helical" evidence="11">
    <location>
        <begin position="276"/>
        <end position="297"/>
    </location>
</feature>
<dbReference type="PANTHER" id="PTHR43394">
    <property type="entry name" value="ATP-DEPENDENT PERMEASE MDL1, MITOCHONDRIAL"/>
    <property type="match status" value="1"/>
</dbReference>
<dbReference type="SMART" id="SM00382">
    <property type="entry name" value="AAA"/>
    <property type="match status" value="1"/>
</dbReference>
<keyword evidence="15" id="KW-1185">Reference proteome</keyword>
<keyword evidence="5" id="KW-0547">Nucleotide-binding</keyword>
<evidence type="ECO:0000256" key="5">
    <source>
        <dbReference type="ARBA" id="ARBA00022741"/>
    </source>
</evidence>
<evidence type="ECO:0000256" key="2">
    <source>
        <dbReference type="ARBA" id="ARBA00022448"/>
    </source>
</evidence>
<dbReference type="PROSITE" id="PS50893">
    <property type="entry name" value="ABC_TRANSPORTER_2"/>
    <property type="match status" value="1"/>
</dbReference>
<keyword evidence="7 11" id="KW-1133">Transmembrane helix</keyword>
<evidence type="ECO:0000313" key="14">
    <source>
        <dbReference type="EMBL" id="OXR44717.1"/>
    </source>
</evidence>
<evidence type="ECO:0000256" key="7">
    <source>
        <dbReference type="ARBA" id="ARBA00022989"/>
    </source>
</evidence>
<feature type="domain" description="ABC transporter" evidence="12">
    <location>
        <begin position="377"/>
        <end position="610"/>
    </location>
</feature>
<comment type="subcellular location">
    <subcellularLocation>
        <location evidence="1">Cell membrane</location>
        <topology evidence="1">Multi-pass membrane protein</topology>
    </subcellularLocation>
</comment>
<dbReference type="Pfam" id="PF00005">
    <property type="entry name" value="ABC_tran"/>
    <property type="match status" value="1"/>
</dbReference>
<dbReference type="SUPFAM" id="SSF52540">
    <property type="entry name" value="P-loop containing nucleoside triphosphate hydrolases"/>
    <property type="match status" value="1"/>
</dbReference>
<dbReference type="AlphaFoldDB" id="A0A231H7I4"/>
<reference evidence="14 15" key="1">
    <citation type="submission" date="2017-07" db="EMBL/GenBank/DDBJ databases">
        <title>First draft Genome Sequence of Nocardia cerradoensis isolated from human infection.</title>
        <authorList>
            <person name="Carrasco G."/>
        </authorList>
    </citation>
    <scope>NUCLEOTIDE SEQUENCE [LARGE SCALE GENOMIC DNA]</scope>
    <source>
        <strain evidence="14 15">CNM20130759</strain>
    </source>
</reference>
<feature type="transmembrane region" description="Helical" evidence="11">
    <location>
        <begin position="303"/>
        <end position="324"/>
    </location>
</feature>
<organism evidence="14 15">
    <name type="scientific">Nocardia cerradoensis</name>
    <dbReference type="NCBI Taxonomy" id="85688"/>
    <lineage>
        <taxon>Bacteria</taxon>
        <taxon>Bacillati</taxon>
        <taxon>Actinomycetota</taxon>
        <taxon>Actinomycetes</taxon>
        <taxon>Mycobacteriales</taxon>
        <taxon>Nocardiaceae</taxon>
        <taxon>Nocardia</taxon>
    </lineage>
</organism>
<evidence type="ECO:0000256" key="6">
    <source>
        <dbReference type="ARBA" id="ARBA00022840"/>
    </source>
</evidence>
<dbReference type="InterPro" id="IPR011527">
    <property type="entry name" value="ABC1_TM_dom"/>
</dbReference>
<gene>
    <name evidence="14" type="primary">bmrA</name>
    <name evidence="14" type="ORF">B7C42_03511</name>
</gene>
<keyword evidence="2" id="KW-0813">Transport</keyword>
<feature type="transmembrane region" description="Helical" evidence="11">
    <location>
        <begin position="165"/>
        <end position="183"/>
    </location>
</feature>
<dbReference type="Pfam" id="PF00664">
    <property type="entry name" value="ABC_membrane"/>
    <property type="match status" value="1"/>
</dbReference>
<dbReference type="PROSITE" id="PS50929">
    <property type="entry name" value="ABC_TM1F"/>
    <property type="match status" value="1"/>
</dbReference>
<dbReference type="SUPFAM" id="SSF90123">
    <property type="entry name" value="ABC transporter transmembrane region"/>
    <property type="match status" value="1"/>
</dbReference>
<dbReference type="Gene3D" id="1.20.1560.10">
    <property type="entry name" value="ABC transporter type 1, transmembrane domain"/>
    <property type="match status" value="1"/>
</dbReference>
<feature type="region of interest" description="Disordered" evidence="10">
    <location>
        <begin position="1"/>
        <end position="31"/>
    </location>
</feature>
<dbReference type="GO" id="GO:0016887">
    <property type="term" value="F:ATP hydrolysis activity"/>
    <property type="evidence" value="ECO:0007669"/>
    <property type="project" value="InterPro"/>
</dbReference>
<protein>
    <submittedName>
        <fullName evidence="14">Multidrug resistance ABC transporter ATP-binding/permease protein BmrA</fullName>
        <ecNumber evidence="14">3.6.3.-</ecNumber>
    </submittedName>
</protein>
<proteinExistence type="inferred from homology"/>
<dbReference type="GO" id="GO:0005886">
    <property type="term" value="C:plasma membrane"/>
    <property type="evidence" value="ECO:0007669"/>
    <property type="project" value="UniProtKB-SubCell"/>
</dbReference>
<keyword evidence="4 11" id="KW-0812">Transmembrane</keyword>
<dbReference type="FunFam" id="3.40.50.300:FF:000299">
    <property type="entry name" value="ABC transporter ATP-binding protein/permease"/>
    <property type="match status" value="1"/>
</dbReference>
<dbReference type="InterPro" id="IPR003439">
    <property type="entry name" value="ABC_transporter-like_ATP-bd"/>
</dbReference>
<dbReference type="PANTHER" id="PTHR43394:SF1">
    <property type="entry name" value="ATP-BINDING CASSETTE SUB-FAMILY B MEMBER 10, MITOCHONDRIAL"/>
    <property type="match status" value="1"/>
</dbReference>
<evidence type="ECO:0000256" key="1">
    <source>
        <dbReference type="ARBA" id="ARBA00004651"/>
    </source>
</evidence>
<dbReference type="EC" id="3.6.3.-" evidence="14"/>
<feature type="domain" description="ABC transmembrane type-1" evidence="13">
    <location>
        <begin position="53"/>
        <end position="332"/>
    </location>
</feature>
<dbReference type="InterPro" id="IPR036640">
    <property type="entry name" value="ABC1_TM_sf"/>
</dbReference>
<comment type="similarity">
    <text evidence="9">Belongs to the ABC transporter superfamily. Lipid exporter (TC 3.A.1.106) family.</text>
</comment>
<dbReference type="GO" id="GO:0005524">
    <property type="term" value="F:ATP binding"/>
    <property type="evidence" value="ECO:0007669"/>
    <property type="project" value="UniProtKB-KW"/>
</dbReference>
<evidence type="ECO:0000256" key="3">
    <source>
        <dbReference type="ARBA" id="ARBA00022475"/>
    </source>
</evidence>
<evidence type="ECO:0000256" key="8">
    <source>
        <dbReference type="ARBA" id="ARBA00023136"/>
    </source>
</evidence>
<dbReference type="InterPro" id="IPR027417">
    <property type="entry name" value="P-loop_NTPase"/>
</dbReference>
<keyword evidence="6 14" id="KW-0067">ATP-binding</keyword>
<dbReference type="GO" id="GO:0015421">
    <property type="term" value="F:ABC-type oligopeptide transporter activity"/>
    <property type="evidence" value="ECO:0007669"/>
    <property type="project" value="TreeGrafter"/>
</dbReference>
<feature type="transmembrane region" description="Helical" evidence="11">
    <location>
        <begin position="189"/>
        <end position="208"/>
    </location>
</feature>
<dbReference type="InterPro" id="IPR017871">
    <property type="entry name" value="ABC_transporter-like_CS"/>
</dbReference>
<feature type="transmembrane region" description="Helical" evidence="11">
    <location>
        <begin position="85"/>
        <end position="103"/>
    </location>
</feature>
<keyword evidence="14" id="KW-0378">Hydrolase</keyword>
<dbReference type="InterPro" id="IPR039421">
    <property type="entry name" value="Type_1_exporter"/>
</dbReference>
<feature type="transmembrane region" description="Helical" evidence="11">
    <location>
        <begin position="52"/>
        <end position="73"/>
    </location>
</feature>
<dbReference type="PROSITE" id="PS00211">
    <property type="entry name" value="ABC_TRANSPORTER_1"/>
    <property type="match status" value="1"/>
</dbReference>
<evidence type="ECO:0000313" key="15">
    <source>
        <dbReference type="Proteomes" id="UP000215506"/>
    </source>
</evidence>
<comment type="caution">
    <text evidence="14">The sequence shown here is derived from an EMBL/GenBank/DDBJ whole genome shotgun (WGS) entry which is preliminary data.</text>
</comment>